<dbReference type="EMBL" id="CP163302">
    <property type="protein sequence ID" value="XDP44058.1"/>
    <property type="molecule type" value="Genomic_DNA"/>
</dbReference>
<protein>
    <recommendedName>
        <fullName evidence="2">Fis family transcriptional regulator</fullName>
    </recommendedName>
</protein>
<sequence>MRWDDVFADLEGQLAAAGQLDREAQVAELVRAEQGAIALEDRLRGQGETPVHVMLAGGVRFRGTLRQISDAWFILESAPHSVLVPLRSVVTVAGLGRRSRTEASTVRRTRSLASALRTLARDRALVTCFLQSGLSEPLTVIGTIDTVGADYLEVMPVHGRNGSGVGGAVAVPFGALIAVRSGG</sequence>
<proteinExistence type="predicted"/>
<dbReference type="AlphaFoldDB" id="A0AB39L0A2"/>
<gene>
    <name evidence="1" type="ORF">AB5L97_12270</name>
</gene>
<reference evidence="1" key="1">
    <citation type="submission" date="2024-07" db="EMBL/GenBank/DDBJ databases">
        <authorList>
            <person name="fu j."/>
        </authorList>
    </citation>
    <scope>NUCLEOTIDE SEQUENCE</scope>
    <source>
        <strain evidence="1">P10A9</strain>
    </source>
</reference>
<accession>A0AB39L0A2</accession>
<dbReference type="KEGG" id="spue:AB5L97_12270"/>
<evidence type="ECO:0008006" key="2">
    <source>
        <dbReference type="Google" id="ProtNLM"/>
    </source>
</evidence>
<organism evidence="1">
    <name type="scientific">Sinomonas puerhi</name>
    <dbReference type="NCBI Taxonomy" id="3238584"/>
    <lineage>
        <taxon>Bacteria</taxon>
        <taxon>Bacillati</taxon>
        <taxon>Actinomycetota</taxon>
        <taxon>Actinomycetes</taxon>
        <taxon>Micrococcales</taxon>
        <taxon>Micrococcaceae</taxon>
        <taxon>Sinomonas</taxon>
    </lineage>
</organism>
<dbReference type="RefSeq" id="WP_369044879.1">
    <property type="nucleotide sequence ID" value="NZ_CP163302.1"/>
</dbReference>
<name>A0AB39L0A2_9MICC</name>
<evidence type="ECO:0000313" key="1">
    <source>
        <dbReference type="EMBL" id="XDP44058.1"/>
    </source>
</evidence>